<dbReference type="PANTHER" id="PTHR46807:SF3">
    <property type="entry name" value="BHLH DOMAIN-CONTAINING PROTEIN"/>
    <property type="match status" value="1"/>
</dbReference>
<protein>
    <recommendedName>
        <fullName evidence="6">BHLH domain-containing protein</fullName>
    </recommendedName>
</protein>
<dbReference type="InterPro" id="IPR044273">
    <property type="entry name" value="PIF3-like"/>
</dbReference>
<dbReference type="SMART" id="SM00353">
    <property type="entry name" value="HLH"/>
    <property type="match status" value="1"/>
</dbReference>
<evidence type="ECO:0000313" key="8">
    <source>
        <dbReference type="Proteomes" id="UP001396334"/>
    </source>
</evidence>
<evidence type="ECO:0000313" key="7">
    <source>
        <dbReference type="EMBL" id="KAK9040762.1"/>
    </source>
</evidence>
<keyword evidence="3" id="KW-0804">Transcription</keyword>
<dbReference type="Gene3D" id="4.10.280.10">
    <property type="entry name" value="Helix-loop-helix DNA-binding domain"/>
    <property type="match status" value="1"/>
</dbReference>
<dbReference type="Pfam" id="PF00010">
    <property type="entry name" value="HLH"/>
    <property type="match status" value="1"/>
</dbReference>
<dbReference type="InterPro" id="IPR036638">
    <property type="entry name" value="HLH_DNA-bd_sf"/>
</dbReference>
<name>A0ABR2TU40_9ROSI</name>
<feature type="domain" description="BHLH" evidence="6">
    <location>
        <begin position="338"/>
        <end position="387"/>
    </location>
</feature>
<dbReference type="PROSITE" id="PS50888">
    <property type="entry name" value="BHLH"/>
    <property type="match status" value="1"/>
</dbReference>
<evidence type="ECO:0000256" key="1">
    <source>
        <dbReference type="ARBA" id="ARBA00004123"/>
    </source>
</evidence>
<keyword evidence="2" id="KW-0805">Transcription regulation</keyword>
<evidence type="ECO:0000256" key="2">
    <source>
        <dbReference type="ARBA" id="ARBA00023015"/>
    </source>
</evidence>
<keyword evidence="8" id="KW-1185">Reference proteome</keyword>
<accession>A0ABR2TU40</accession>
<reference evidence="7 8" key="1">
    <citation type="journal article" date="2024" name="G3 (Bethesda)">
        <title>Genome assembly of Hibiscus sabdariffa L. provides insights into metabolisms of medicinal natural products.</title>
        <authorList>
            <person name="Kim T."/>
        </authorList>
    </citation>
    <scope>NUCLEOTIDE SEQUENCE [LARGE SCALE GENOMIC DNA]</scope>
    <source>
        <strain evidence="7">TK-2024</strain>
        <tissue evidence="7">Old leaves</tissue>
    </source>
</reference>
<organism evidence="7 8">
    <name type="scientific">Hibiscus sabdariffa</name>
    <name type="common">roselle</name>
    <dbReference type="NCBI Taxonomy" id="183260"/>
    <lineage>
        <taxon>Eukaryota</taxon>
        <taxon>Viridiplantae</taxon>
        <taxon>Streptophyta</taxon>
        <taxon>Embryophyta</taxon>
        <taxon>Tracheophyta</taxon>
        <taxon>Spermatophyta</taxon>
        <taxon>Magnoliopsida</taxon>
        <taxon>eudicotyledons</taxon>
        <taxon>Gunneridae</taxon>
        <taxon>Pentapetalae</taxon>
        <taxon>rosids</taxon>
        <taxon>malvids</taxon>
        <taxon>Malvales</taxon>
        <taxon>Malvaceae</taxon>
        <taxon>Malvoideae</taxon>
        <taxon>Hibiscus</taxon>
    </lineage>
</organism>
<evidence type="ECO:0000256" key="4">
    <source>
        <dbReference type="ARBA" id="ARBA00023242"/>
    </source>
</evidence>
<feature type="region of interest" description="Disordered" evidence="5">
    <location>
        <begin position="166"/>
        <end position="194"/>
    </location>
</feature>
<comment type="subcellular location">
    <subcellularLocation>
        <location evidence="1">Nucleus</location>
    </subcellularLocation>
</comment>
<feature type="region of interest" description="Disordered" evidence="5">
    <location>
        <begin position="271"/>
        <end position="294"/>
    </location>
</feature>
<feature type="region of interest" description="Disordered" evidence="5">
    <location>
        <begin position="213"/>
        <end position="246"/>
    </location>
</feature>
<dbReference type="EMBL" id="JBBPBN010000004">
    <property type="protein sequence ID" value="KAK9040762.1"/>
    <property type="molecule type" value="Genomic_DNA"/>
</dbReference>
<keyword evidence="4" id="KW-0539">Nucleus</keyword>
<dbReference type="CDD" id="cd11445">
    <property type="entry name" value="bHLH_AtPIF_like"/>
    <property type="match status" value="1"/>
</dbReference>
<proteinExistence type="predicted"/>
<evidence type="ECO:0000256" key="5">
    <source>
        <dbReference type="SAM" id="MobiDB-lite"/>
    </source>
</evidence>
<sequence length="549" mass="61219">MAEKQTLEPVRPRMTRHLPNFPCMYREFLYCRSDPDAMELVWENGQISIRGSSSKIPEKNFSFSGYFSPLNARIQREGETFTAANGVADSTKMDRRKNKITCLETCYQELRLSELYEDGYDVASEADKACYDKQLVDLDIVAANKFNVPQLEEEIIPQQTMNNDMQVPQSCSEQSGTHVGFMRSDEKTSRIDEKSERMNFSLFSRSPALHKCNQIPSSGATIPTGSDDDLQGKPGSGPTRSNPFEKQDKFMEPQKELVPDEQSEAVGFNENASNTRFPSSSRVQGPSSSSVCSRGASNCPIYTLKTRYEDTDLDDNNAMEEAQETTKAAPSNGSKRKRKPEVHSLSEKRRRDKINKKMRALQELIPNCNKVDKASVLDEAIEYLKTLQLQVQMMSMGSSGVYMTPMMLPAASMQHIHARVPWGGYSPMAVPMQMAMGLGCTSVPQLPSISSLNMLGLPGQVLLRSMLPSPRSPFVSLARSPDTLSQIIRTEDKTSQINSYKMETVCKVSLLASGASACMGLLIQCLKMEHLQSWNKISDSEGNIESSFQ</sequence>
<dbReference type="SUPFAM" id="SSF47459">
    <property type="entry name" value="HLH, helix-loop-helix DNA-binding domain"/>
    <property type="match status" value="1"/>
</dbReference>
<feature type="compositionally biased region" description="Basic and acidic residues" evidence="5">
    <location>
        <begin position="183"/>
        <end position="194"/>
    </location>
</feature>
<feature type="region of interest" description="Disordered" evidence="5">
    <location>
        <begin position="320"/>
        <end position="353"/>
    </location>
</feature>
<comment type="caution">
    <text evidence="7">The sequence shown here is derived from an EMBL/GenBank/DDBJ whole genome shotgun (WGS) entry which is preliminary data.</text>
</comment>
<dbReference type="InterPro" id="IPR047265">
    <property type="entry name" value="PIF1-like_bHLH"/>
</dbReference>
<dbReference type="Proteomes" id="UP001396334">
    <property type="component" value="Unassembled WGS sequence"/>
</dbReference>
<feature type="compositionally biased region" description="Low complexity" evidence="5">
    <location>
        <begin position="278"/>
        <end position="294"/>
    </location>
</feature>
<evidence type="ECO:0000256" key="3">
    <source>
        <dbReference type="ARBA" id="ARBA00023163"/>
    </source>
</evidence>
<feature type="compositionally biased region" description="Polar residues" evidence="5">
    <location>
        <begin position="166"/>
        <end position="177"/>
    </location>
</feature>
<dbReference type="PANTHER" id="PTHR46807">
    <property type="entry name" value="TRANSCRIPTION FACTOR PIF3"/>
    <property type="match status" value="1"/>
</dbReference>
<gene>
    <name evidence="7" type="ORF">V6N11_015902</name>
</gene>
<dbReference type="InterPro" id="IPR011598">
    <property type="entry name" value="bHLH_dom"/>
</dbReference>
<feature type="compositionally biased region" description="Polar residues" evidence="5">
    <location>
        <begin position="214"/>
        <end position="224"/>
    </location>
</feature>
<evidence type="ECO:0000259" key="6">
    <source>
        <dbReference type="PROSITE" id="PS50888"/>
    </source>
</evidence>